<dbReference type="eggNOG" id="KOG4685">
    <property type="taxonomic scope" value="Eukaryota"/>
</dbReference>
<dbReference type="EC" id="4.6.1.16" evidence="2"/>
<feature type="region of interest" description="Disordered" evidence="4">
    <location>
        <begin position="265"/>
        <end position="286"/>
    </location>
</feature>
<feature type="domain" description="tRNA intron endonuclease catalytic" evidence="5">
    <location>
        <begin position="211"/>
        <end position="261"/>
    </location>
</feature>
<organism evidence="6 7">
    <name type="scientific">Allomyces macrogynus (strain ATCC 38327)</name>
    <name type="common">Allomyces javanicus var. macrogynus</name>
    <dbReference type="NCBI Taxonomy" id="578462"/>
    <lineage>
        <taxon>Eukaryota</taxon>
        <taxon>Fungi</taxon>
        <taxon>Fungi incertae sedis</taxon>
        <taxon>Blastocladiomycota</taxon>
        <taxon>Blastocladiomycetes</taxon>
        <taxon>Blastocladiales</taxon>
        <taxon>Blastocladiaceae</taxon>
        <taxon>Allomyces</taxon>
    </lineage>
</organism>
<dbReference type="GO" id="GO:0003676">
    <property type="term" value="F:nucleic acid binding"/>
    <property type="evidence" value="ECO:0007669"/>
    <property type="project" value="InterPro"/>
</dbReference>
<dbReference type="PANTHER" id="PTHR21227">
    <property type="entry name" value="TRNA-SPLICING ENDONUCLEASE SUBUNIT SEN2"/>
    <property type="match status" value="1"/>
</dbReference>
<feature type="compositionally biased region" description="Pro residues" evidence="4">
    <location>
        <begin position="22"/>
        <end position="34"/>
    </location>
</feature>
<name>A0A0L0SCV2_ALLM3</name>
<evidence type="ECO:0000259" key="5">
    <source>
        <dbReference type="Pfam" id="PF01974"/>
    </source>
</evidence>
<dbReference type="EMBL" id="GG745336">
    <property type="protein sequence ID" value="KNE60254.1"/>
    <property type="molecule type" value="Genomic_DNA"/>
</dbReference>
<dbReference type="AlphaFoldDB" id="A0A0L0SCV2"/>
<keyword evidence="7" id="KW-1185">Reference proteome</keyword>
<dbReference type="InterPro" id="IPR006676">
    <property type="entry name" value="tRNA_splic"/>
</dbReference>
<reference evidence="7" key="2">
    <citation type="submission" date="2009-11" db="EMBL/GenBank/DDBJ databases">
        <title>The Genome Sequence of Allomyces macrogynus strain ATCC 38327.</title>
        <authorList>
            <consortium name="The Broad Institute Genome Sequencing Platform"/>
            <person name="Russ C."/>
            <person name="Cuomo C."/>
            <person name="Shea T."/>
            <person name="Young S.K."/>
            <person name="Zeng Q."/>
            <person name="Koehrsen M."/>
            <person name="Haas B."/>
            <person name="Borodovsky M."/>
            <person name="Guigo R."/>
            <person name="Alvarado L."/>
            <person name="Berlin A."/>
            <person name="Borenstein D."/>
            <person name="Chen Z."/>
            <person name="Engels R."/>
            <person name="Freedman E."/>
            <person name="Gellesch M."/>
            <person name="Goldberg J."/>
            <person name="Griggs A."/>
            <person name="Gujja S."/>
            <person name="Heiman D."/>
            <person name="Hepburn T."/>
            <person name="Howarth C."/>
            <person name="Jen D."/>
            <person name="Larson L."/>
            <person name="Lewis B."/>
            <person name="Mehta T."/>
            <person name="Park D."/>
            <person name="Pearson M."/>
            <person name="Roberts A."/>
            <person name="Saif S."/>
            <person name="Shenoy N."/>
            <person name="Sisk P."/>
            <person name="Stolte C."/>
            <person name="Sykes S."/>
            <person name="Walk T."/>
            <person name="White J."/>
            <person name="Yandava C."/>
            <person name="Burger G."/>
            <person name="Gray M.W."/>
            <person name="Holland P.W.H."/>
            <person name="King N."/>
            <person name="Lang F.B.F."/>
            <person name="Roger A.J."/>
            <person name="Ruiz-Trillo I."/>
            <person name="Lander E."/>
            <person name="Nusbaum C."/>
        </authorList>
    </citation>
    <scope>NUCLEOTIDE SEQUENCE [LARGE SCALE GENOMIC DNA]</scope>
    <source>
        <strain evidence="7">ATCC 38327</strain>
    </source>
</reference>
<dbReference type="GO" id="GO:0000379">
    <property type="term" value="P:tRNA-type intron splice site recognition and cleavage"/>
    <property type="evidence" value="ECO:0007669"/>
    <property type="project" value="TreeGrafter"/>
</dbReference>
<sequence>MPAPANGPNLASSCCSSTPSPACSPAPGPAPPTLPARSTYARAPRPPVAGTIPPPWPAILVMSDPNATRTHLVGTHASSIGSEPRANREEAEWTATRPRGNEFAEDVALVRKDARRQVRAGGGAEVMGEGGDPVPPPPSLVDAATMRAQQLAAENDLDPTLEQLQLLPEEAMCLAIHGMIDTSSAHFTGLPVTLADLWFELGFATCRHAAARFAAYHSWRSRDPPWVLKCGLKYGADFVLYSKGPNHGHAPFAVRIVPVETSDQVGQLPTHNDDGTPTAAAHHGVA</sequence>
<dbReference type="PANTHER" id="PTHR21227:SF0">
    <property type="entry name" value="TRNA-SPLICING ENDONUCLEASE SUBUNIT SEN2"/>
    <property type="match status" value="1"/>
</dbReference>
<protein>
    <recommendedName>
        <fullName evidence="2">tRNA-intron lyase</fullName>
        <ecNumber evidence="2">4.6.1.16</ecNumber>
    </recommendedName>
</protein>
<feature type="compositionally biased region" description="Gly residues" evidence="4">
    <location>
        <begin position="120"/>
        <end position="131"/>
    </location>
</feature>
<dbReference type="CDD" id="cd22363">
    <property type="entry name" value="tRNA-intron_lyase_C"/>
    <property type="match status" value="1"/>
</dbReference>
<evidence type="ECO:0000256" key="3">
    <source>
        <dbReference type="ARBA" id="ARBA00034031"/>
    </source>
</evidence>
<dbReference type="Gene3D" id="3.40.1350.10">
    <property type="match status" value="1"/>
</dbReference>
<evidence type="ECO:0000256" key="2">
    <source>
        <dbReference type="ARBA" id="ARBA00012573"/>
    </source>
</evidence>
<dbReference type="GO" id="GO:0000214">
    <property type="term" value="C:tRNA-intron endonuclease complex"/>
    <property type="evidence" value="ECO:0007669"/>
    <property type="project" value="TreeGrafter"/>
</dbReference>
<reference evidence="6 7" key="1">
    <citation type="submission" date="2009-11" db="EMBL/GenBank/DDBJ databases">
        <title>Annotation of Allomyces macrogynus ATCC 38327.</title>
        <authorList>
            <consortium name="The Broad Institute Genome Sequencing Platform"/>
            <person name="Russ C."/>
            <person name="Cuomo C."/>
            <person name="Burger G."/>
            <person name="Gray M.W."/>
            <person name="Holland P.W.H."/>
            <person name="King N."/>
            <person name="Lang F.B.F."/>
            <person name="Roger A.J."/>
            <person name="Ruiz-Trillo I."/>
            <person name="Young S.K."/>
            <person name="Zeng Q."/>
            <person name="Gargeya S."/>
            <person name="Fitzgerald M."/>
            <person name="Haas B."/>
            <person name="Abouelleil A."/>
            <person name="Alvarado L."/>
            <person name="Arachchi H.M."/>
            <person name="Berlin A."/>
            <person name="Chapman S.B."/>
            <person name="Gearin G."/>
            <person name="Goldberg J."/>
            <person name="Griggs A."/>
            <person name="Gujja S."/>
            <person name="Hansen M."/>
            <person name="Heiman D."/>
            <person name="Howarth C."/>
            <person name="Larimer J."/>
            <person name="Lui A."/>
            <person name="MacDonald P.J.P."/>
            <person name="McCowen C."/>
            <person name="Montmayeur A."/>
            <person name="Murphy C."/>
            <person name="Neiman D."/>
            <person name="Pearson M."/>
            <person name="Priest M."/>
            <person name="Roberts A."/>
            <person name="Saif S."/>
            <person name="Shea T."/>
            <person name="Sisk P."/>
            <person name="Stolte C."/>
            <person name="Sykes S."/>
            <person name="Wortman J."/>
            <person name="Nusbaum C."/>
            <person name="Birren B."/>
        </authorList>
    </citation>
    <scope>NUCLEOTIDE SEQUENCE [LARGE SCALE GENOMIC DNA]</scope>
    <source>
        <strain evidence="6 7">ATCC 38327</strain>
    </source>
</reference>
<feature type="region of interest" description="Disordered" evidence="4">
    <location>
        <begin position="120"/>
        <end position="141"/>
    </location>
</feature>
<gene>
    <name evidence="6" type="ORF">AMAG_05666</name>
</gene>
<dbReference type="OrthoDB" id="10249562at2759"/>
<dbReference type="GO" id="GO:0005737">
    <property type="term" value="C:cytoplasm"/>
    <property type="evidence" value="ECO:0007669"/>
    <property type="project" value="TreeGrafter"/>
</dbReference>
<dbReference type="Pfam" id="PF01974">
    <property type="entry name" value="tRNA_int_endo"/>
    <property type="match status" value="1"/>
</dbReference>
<dbReference type="InterPro" id="IPR006677">
    <property type="entry name" value="tRNA_intron_Endonuc_cat-like"/>
</dbReference>
<feature type="region of interest" description="Disordered" evidence="4">
    <location>
        <begin position="1"/>
        <end position="51"/>
    </location>
</feature>
<accession>A0A0L0SCV2</accession>
<dbReference type="STRING" id="578462.A0A0L0SCV2"/>
<dbReference type="Proteomes" id="UP000054350">
    <property type="component" value="Unassembled WGS sequence"/>
</dbReference>
<dbReference type="InterPro" id="IPR011856">
    <property type="entry name" value="tRNA_endonuc-like_dom_sf"/>
</dbReference>
<evidence type="ECO:0000313" key="7">
    <source>
        <dbReference type="Proteomes" id="UP000054350"/>
    </source>
</evidence>
<proteinExistence type="inferred from homology"/>
<feature type="region of interest" description="Disordered" evidence="4">
    <location>
        <begin position="76"/>
        <end position="96"/>
    </location>
</feature>
<comment type="similarity">
    <text evidence="1">Belongs to the tRNA-intron endonuclease family.</text>
</comment>
<comment type="catalytic activity">
    <reaction evidence="3">
        <text>pretRNA = a 3'-half-tRNA molecule with a 5'-OH end + a 5'-half-tRNA molecule with a 2',3'-cyclic phosphate end + an intron with a 2',3'-cyclic phosphate and a 5'-hydroxyl terminus.</text>
        <dbReference type="EC" id="4.6.1.16"/>
    </reaction>
</comment>
<dbReference type="SUPFAM" id="SSF53032">
    <property type="entry name" value="tRNA-intron endonuclease catalytic domain-like"/>
    <property type="match status" value="1"/>
</dbReference>
<evidence type="ECO:0000256" key="1">
    <source>
        <dbReference type="ARBA" id="ARBA00008078"/>
    </source>
</evidence>
<feature type="compositionally biased region" description="Low complexity" evidence="4">
    <location>
        <begin position="10"/>
        <end position="21"/>
    </location>
</feature>
<dbReference type="InterPro" id="IPR036167">
    <property type="entry name" value="tRNA_intron_Endo_cat-like_sf"/>
</dbReference>
<dbReference type="GO" id="GO:0000213">
    <property type="term" value="F:tRNA-intron lyase activity"/>
    <property type="evidence" value="ECO:0007669"/>
    <property type="project" value="UniProtKB-EC"/>
</dbReference>
<evidence type="ECO:0000313" key="6">
    <source>
        <dbReference type="EMBL" id="KNE60254.1"/>
    </source>
</evidence>
<dbReference type="VEuPathDB" id="FungiDB:AMAG_05666"/>
<evidence type="ECO:0000256" key="4">
    <source>
        <dbReference type="SAM" id="MobiDB-lite"/>
    </source>
</evidence>